<sequence>MDMIPTRRNRPDFPFQAAFNFDRHLDGGAVALHLGECDSVVRRDRDVAAVDERRPYVDVLVALVDRRDDGVEGDLLVAVGGVNVQLIVVDADSGVGVAGVDGDLQGGGEDVGSGDVEREDGGVLESESGFLGLEDGPGDQNCEQDDEDGDEKAGAAPYQGPAPLASVVDADLFRVRHGGCVGGVLFCGSGRGGTCEADGGWNFGCLLFTM</sequence>
<accession>A0A2Z7A2Z7</accession>
<dbReference type="EMBL" id="KV019597">
    <property type="protein sequence ID" value="KZV15914.1"/>
    <property type="molecule type" value="Genomic_DNA"/>
</dbReference>
<organism evidence="2 3">
    <name type="scientific">Dorcoceras hygrometricum</name>
    <dbReference type="NCBI Taxonomy" id="472368"/>
    <lineage>
        <taxon>Eukaryota</taxon>
        <taxon>Viridiplantae</taxon>
        <taxon>Streptophyta</taxon>
        <taxon>Embryophyta</taxon>
        <taxon>Tracheophyta</taxon>
        <taxon>Spermatophyta</taxon>
        <taxon>Magnoliopsida</taxon>
        <taxon>eudicotyledons</taxon>
        <taxon>Gunneridae</taxon>
        <taxon>Pentapetalae</taxon>
        <taxon>asterids</taxon>
        <taxon>lamiids</taxon>
        <taxon>Lamiales</taxon>
        <taxon>Gesneriaceae</taxon>
        <taxon>Didymocarpoideae</taxon>
        <taxon>Trichosporeae</taxon>
        <taxon>Loxocarpinae</taxon>
        <taxon>Dorcoceras</taxon>
    </lineage>
</organism>
<evidence type="ECO:0000313" key="2">
    <source>
        <dbReference type="EMBL" id="KZV15914.1"/>
    </source>
</evidence>
<evidence type="ECO:0000313" key="3">
    <source>
        <dbReference type="Proteomes" id="UP000250235"/>
    </source>
</evidence>
<feature type="compositionally biased region" description="Gly residues" evidence="1">
    <location>
        <begin position="100"/>
        <end position="111"/>
    </location>
</feature>
<reference evidence="2 3" key="1">
    <citation type="journal article" date="2015" name="Proc. Natl. Acad. Sci. U.S.A.">
        <title>The resurrection genome of Boea hygrometrica: A blueprint for survival of dehydration.</title>
        <authorList>
            <person name="Xiao L."/>
            <person name="Yang G."/>
            <person name="Zhang L."/>
            <person name="Yang X."/>
            <person name="Zhao S."/>
            <person name="Ji Z."/>
            <person name="Zhou Q."/>
            <person name="Hu M."/>
            <person name="Wang Y."/>
            <person name="Chen M."/>
            <person name="Xu Y."/>
            <person name="Jin H."/>
            <person name="Xiao X."/>
            <person name="Hu G."/>
            <person name="Bao F."/>
            <person name="Hu Y."/>
            <person name="Wan P."/>
            <person name="Li L."/>
            <person name="Deng X."/>
            <person name="Kuang T."/>
            <person name="Xiang C."/>
            <person name="Zhu J.K."/>
            <person name="Oliver M.J."/>
            <person name="He Y."/>
        </authorList>
    </citation>
    <scope>NUCLEOTIDE SEQUENCE [LARGE SCALE GENOMIC DNA]</scope>
    <source>
        <strain evidence="3">cv. XS01</strain>
    </source>
</reference>
<evidence type="ECO:0000256" key="1">
    <source>
        <dbReference type="SAM" id="MobiDB-lite"/>
    </source>
</evidence>
<gene>
    <name evidence="2" type="ORF">F511_29086</name>
</gene>
<feature type="region of interest" description="Disordered" evidence="1">
    <location>
        <begin position="127"/>
        <end position="160"/>
    </location>
</feature>
<name>A0A2Z7A2Z7_9LAMI</name>
<keyword evidence="3" id="KW-1185">Reference proteome</keyword>
<dbReference type="AlphaFoldDB" id="A0A2Z7A2Z7"/>
<protein>
    <submittedName>
        <fullName evidence="2">Uncharacterized protein</fullName>
    </submittedName>
</protein>
<proteinExistence type="predicted"/>
<feature type="region of interest" description="Disordered" evidence="1">
    <location>
        <begin position="100"/>
        <end position="119"/>
    </location>
</feature>
<dbReference type="Proteomes" id="UP000250235">
    <property type="component" value="Unassembled WGS sequence"/>
</dbReference>